<reference evidence="3" key="1">
    <citation type="journal article" date="2022" name="bioRxiv">
        <title>Sequencing and chromosome-scale assembly of the giantPleurodeles waltlgenome.</title>
        <authorList>
            <person name="Brown T."/>
            <person name="Elewa A."/>
            <person name="Iarovenko S."/>
            <person name="Subramanian E."/>
            <person name="Araus A.J."/>
            <person name="Petzold A."/>
            <person name="Susuki M."/>
            <person name="Suzuki K.-i.T."/>
            <person name="Hayashi T."/>
            <person name="Toyoda A."/>
            <person name="Oliveira C."/>
            <person name="Osipova E."/>
            <person name="Leigh N.D."/>
            <person name="Simon A."/>
            <person name="Yun M.H."/>
        </authorList>
    </citation>
    <scope>NUCLEOTIDE SEQUENCE</scope>
    <source>
        <strain evidence="3">20211129_DDA</strain>
        <tissue evidence="3">Liver</tissue>
    </source>
</reference>
<accession>A0AAV7UV28</accession>
<evidence type="ECO:0000313" key="4">
    <source>
        <dbReference type="Proteomes" id="UP001066276"/>
    </source>
</evidence>
<dbReference type="SUPFAM" id="SSF56672">
    <property type="entry name" value="DNA/RNA polymerases"/>
    <property type="match status" value="1"/>
</dbReference>
<comment type="caution">
    <text evidence="3">The sequence shown here is derived from an EMBL/GenBank/DDBJ whole genome shotgun (WGS) entry which is preliminary data.</text>
</comment>
<organism evidence="3 4">
    <name type="scientific">Pleurodeles waltl</name>
    <name type="common">Iberian ribbed newt</name>
    <dbReference type="NCBI Taxonomy" id="8319"/>
    <lineage>
        <taxon>Eukaryota</taxon>
        <taxon>Metazoa</taxon>
        <taxon>Chordata</taxon>
        <taxon>Craniata</taxon>
        <taxon>Vertebrata</taxon>
        <taxon>Euteleostomi</taxon>
        <taxon>Amphibia</taxon>
        <taxon>Batrachia</taxon>
        <taxon>Caudata</taxon>
        <taxon>Salamandroidea</taxon>
        <taxon>Salamandridae</taxon>
        <taxon>Pleurodelinae</taxon>
        <taxon>Pleurodeles</taxon>
    </lineage>
</organism>
<dbReference type="SUPFAM" id="SSF56219">
    <property type="entry name" value="DNase I-like"/>
    <property type="match status" value="1"/>
</dbReference>
<dbReference type="EMBL" id="JANPWB010000004">
    <property type="protein sequence ID" value="KAJ1192748.1"/>
    <property type="molecule type" value="Genomic_DNA"/>
</dbReference>
<feature type="compositionally biased region" description="Polar residues" evidence="1">
    <location>
        <begin position="31"/>
        <end position="43"/>
    </location>
</feature>
<dbReference type="Pfam" id="PF00078">
    <property type="entry name" value="RVT_1"/>
    <property type="match status" value="1"/>
</dbReference>
<sequence>MAAAARPRRWRARGAPEASPSAPVRAWPTPRATTPGPQLSQTPLLRYDPTTLHALNPGRSNTCFQAHPKRTHGPFACHSCKRIFHHATTTTTSPRAINHLKCILVNARSVHKLWDLLDPTAPDVAFITETWMNASSAPDIATAIPEGYKISRKDRTNQVGGGIAIVFKDSISVTTSTEDTHLAAEHLHFQIRTDPRTTLRGSLVYRLPGPRAPFSDSIADFISTHALASPDYILLGDLNFHLEQNNDPNTTALLDNLANLGLKQLVNTATHIAGHTLDPIISASKHVSFSHASALHWTDHSCVHFTFRRETRHLRTQPIPRRQWNKILEEQLFSALTVNQPTLTTDPNDAALSLSNWISNCADNLAPLRRTHQQAITKKPLWFSDTLKESKKTCRALEKARHKDHTADNMTALKNATREHHHLIRAAKRNFFTDRLDKNSHNSRELFSIVKEFSNPNTNANAVTPSQDLCNSLATFFHRKIPDLHDSFGHQTQPSITEPTPPAITLNAWTHINTEETKTTMNSIHSGTPSDPCPHFIFNKANDIIAPHLQAIINSSFSSATFPESWKHAEVNALLKKPTADPSDLKNFRPISLLPFPPKVIEKTVNKHLTNFLEDNNLLDPSQTGFRTNHNTETALISVTDDIRNLMDNGETVALILLDLSAAFDTVCHRTLITRLRSTGIQGQALDWIASFLSNRSQRVYLPPFRSDLTEIICGVPQGSSLSPTLFNVYMSPLADIVRKHNIIIISYADDTQLILSLTKDPASAKTNLQDGMKDVADWMRLSRLKLNSDKTEVLILGSTPTAWDDSWWPTALGTAPTPSDHARNLGFILDPLLTMTKQVNAASSTCFLTLRMLRKIFRWIPADTRQTVTHALVTSRLDYGNTLYAGTTAKLQKRLQRIQNASARIILDVPRNSHISAHLRHLHWLPVSKRFTFRLLTHAHKALHNKGPEYLHRRLSIYAPAHLLRSSGLVLAAVPRIRRSTAGGRFFSYLAAKTWNTLPTSLRTTQDHSAFRRLLKTCFSSSSNPSFPLAP</sequence>
<evidence type="ECO:0000313" key="3">
    <source>
        <dbReference type="EMBL" id="KAJ1192748.1"/>
    </source>
</evidence>
<dbReference type="GO" id="GO:0003824">
    <property type="term" value="F:catalytic activity"/>
    <property type="evidence" value="ECO:0007669"/>
    <property type="project" value="InterPro"/>
</dbReference>
<dbReference type="Gene3D" id="3.60.10.10">
    <property type="entry name" value="Endonuclease/exonuclease/phosphatase"/>
    <property type="match status" value="1"/>
</dbReference>
<evidence type="ECO:0000259" key="2">
    <source>
        <dbReference type="PROSITE" id="PS50878"/>
    </source>
</evidence>
<dbReference type="InterPro" id="IPR036691">
    <property type="entry name" value="Endo/exonu/phosph_ase_sf"/>
</dbReference>
<protein>
    <recommendedName>
        <fullName evidence="2">Reverse transcriptase domain-containing protein</fullName>
    </recommendedName>
</protein>
<feature type="region of interest" description="Disordered" evidence="1">
    <location>
        <begin position="1"/>
        <end position="43"/>
    </location>
</feature>
<dbReference type="Pfam" id="PF03372">
    <property type="entry name" value="Exo_endo_phos"/>
    <property type="match status" value="1"/>
</dbReference>
<dbReference type="InterPro" id="IPR000477">
    <property type="entry name" value="RT_dom"/>
</dbReference>
<proteinExistence type="predicted"/>
<keyword evidence="4" id="KW-1185">Reference proteome</keyword>
<dbReference type="Proteomes" id="UP001066276">
    <property type="component" value="Chromosome 2_2"/>
</dbReference>
<dbReference type="InterPro" id="IPR005135">
    <property type="entry name" value="Endo/exonuclease/phosphatase"/>
</dbReference>
<dbReference type="PROSITE" id="PS50878">
    <property type="entry name" value="RT_POL"/>
    <property type="match status" value="1"/>
</dbReference>
<dbReference type="CDD" id="cd01650">
    <property type="entry name" value="RT_nLTR_like"/>
    <property type="match status" value="1"/>
</dbReference>
<feature type="domain" description="Reverse transcriptase" evidence="2">
    <location>
        <begin position="555"/>
        <end position="830"/>
    </location>
</feature>
<evidence type="ECO:0000256" key="1">
    <source>
        <dbReference type="SAM" id="MobiDB-lite"/>
    </source>
</evidence>
<dbReference type="AlphaFoldDB" id="A0AAV7UV28"/>
<feature type="compositionally biased region" description="Basic residues" evidence="1">
    <location>
        <begin position="1"/>
        <end position="12"/>
    </location>
</feature>
<name>A0AAV7UV28_PLEWA</name>
<dbReference type="PANTHER" id="PTHR33332">
    <property type="entry name" value="REVERSE TRANSCRIPTASE DOMAIN-CONTAINING PROTEIN"/>
    <property type="match status" value="1"/>
</dbReference>
<dbReference type="InterPro" id="IPR043502">
    <property type="entry name" value="DNA/RNA_pol_sf"/>
</dbReference>
<gene>
    <name evidence="3" type="ORF">NDU88_002054</name>
</gene>